<evidence type="ECO:0000313" key="8">
    <source>
        <dbReference type="Proteomes" id="UP000540191"/>
    </source>
</evidence>
<dbReference type="InterPro" id="IPR016125">
    <property type="entry name" value="Peptidase_C15-like"/>
</dbReference>
<keyword evidence="4 7" id="KW-0378">Hydrolase</keyword>
<evidence type="ECO:0000256" key="5">
    <source>
        <dbReference type="ARBA" id="ARBA00022807"/>
    </source>
</evidence>
<dbReference type="GO" id="GO:0016920">
    <property type="term" value="F:pyroglutamyl-peptidase activity"/>
    <property type="evidence" value="ECO:0007669"/>
    <property type="project" value="UniProtKB-EC"/>
</dbReference>
<organism evidence="7 8">
    <name type="scientific">Micrococcus cohnii</name>
    <dbReference type="NCBI Taxonomy" id="993416"/>
    <lineage>
        <taxon>Bacteria</taxon>
        <taxon>Bacillati</taxon>
        <taxon>Actinomycetota</taxon>
        <taxon>Actinomycetes</taxon>
        <taxon>Micrococcales</taxon>
        <taxon>Micrococcaceae</taxon>
        <taxon>Micrococcus</taxon>
    </lineage>
</organism>
<dbReference type="PANTHER" id="PTHR23402:SF1">
    <property type="entry name" value="PYROGLUTAMYL-PEPTIDASE I"/>
    <property type="match status" value="1"/>
</dbReference>
<gene>
    <name evidence="7" type="ORF">HDA30_001008</name>
</gene>
<dbReference type="Proteomes" id="UP000540191">
    <property type="component" value="Unassembled WGS sequence"/>
</dbReference>
<dbReference type="GO" id="GO:0005829">
    <property type="term" value="C:cytosol"/>
    <property type="evidence" value="ECO:0007669"/>
    <property type="project" value="InterPro"/>
</dbReference>
<protein>
    <recommendedName>
        <fullName evidence="6">Pyroglutamyl-peptidase I</fullName>
        <ecNumber evidence="6">3.4.19.3</ecNumber>
    </recommendedName>
</protein>
<sequence length="238" mass="24373">MHSTGDQNHGAASPALRDDACAMPVSGGVDVLLTGFESFGGAATNPSAAAAEAAARQLRAGGVSALALELPCVFARTRARLAAALREHRPRVVVACGLAGGAQEVRLERVGINLRDARIPDNDGAQPVDEPVRADGPPALFSTLPVKRALQSLDAADVPARLSLSAGSFVCNNVLYELLDLADAAVRAGFVHVPWDEAHAPQDCASLPAAQLAHALVLVAEAALDPAADLDRPGGALH</sequence>
<dbReference type="InterPro" id="IPR036440">
    <property type="entry name" value="Peptidase_C15-like_sf"/>
</dbReference>
<evidence type="ECO:0000256" key="1">
    <source>
        <dbReference type="ARBA" id="ARBA00006641"/>
    </source>
</evidence>
<dbReference type="Pfam" id="PF01470">
    <property type="entry name" value="Peptidase_C15"/>
    <property type="match status" value="1"/>
</dbReference>
<dbReference type="PIRSF" id="PIRSF015592">
    <property type="entry name" value="Prld-crbxl_pptds"/>
    <property type="match status" value="1"/>
</dbReference>
<evidence type="ECO:0000256" key="3">
    <source>
        <dbReference type="ARBA" id="ARBA00022670"/>
    </source>
</evidence>
<dbReference type="PRINTS" id="PR00706">
    <property type="entry name" value="PYROGLUPTASE"/>
</dbReference>
<dbReference type="InterPro" id="IPR033694">
    <property type="entry name" value="PGPEP1_Cys_AS"/>
</dbReference>
<comment type="similarity">
    <text evidence="1">Belongs to the peptidase C15 family.</text>
</comment>
<reference evidence="7 8" key="1">
    <citation type="submission" date="2020-08" db="EMBL/GenBank/DDBJ databases">
        <title>Sequencing the genomes of 1000 actinobacteria strains.</title>
        <authorList>
            <person name="Klenk H.-P."/>
        </authorList>
    </citation>
    <scope>NUCLEOTIDE SEQUENCE [LARGE SCALE GENOMIC DNA]</scope>
    <source>
        <strain evidence="7 8">DSM 23974</strain>
    </source>
</reference>
<evidence type="ECO:0000313" key="7">
    <source>
        <dbReference type="EMBL" id="MBB4735500.1"/>
    </source>
</evidence>
<evidence type="ECO:0000256" key="4">
    <source>
        <dbReference type="ARBA" id="ARBA00022801"/>
    </source>
</evidence>
<dbReference type="PROSITE" id="PS01334">
    <property type="entry name" value="PYRASE_CYS"/>
    <property type="match status" value="1"/>
</dbReference>
<name>A0A7W7GNR2_9MICC</name>
<dbReference type="RefSeq" id="WP_246418705.1">
    <property type="nucleotide sequence ID" value="NZ_JACHNA010000001.1"/>
</dbReference>
<keyword evidence="5" id="KW-0788">Thiol protease</keyword>
<dbReference type="PANTHER" id="PTHR23402">
    <property type="entry name" value="PROTEASE FAMILY C15 PYROGLUTAMYL-PEPTIDASE I-RELATED"/>
    <property type="match status" value="1"/>
</dbReference>
<comment type="caution">
    <text evidence="7">The sequence shown here is derived from an EMBL/GenBank/DDBJ whole genome shotgun (WGS) entry which is preliminary data.</text>
</comment>
<dbReference type="SUPFAM" id="SSF53182">
    <property type="entry name" value="Pyrrolidone carboxyl peptidase (pyroglutamate aminopeptidase)"/>
    <property type="match status" value="1"/>
</dbReference>
<dbReference type="Gene3D" id="3.40.630.20">
    <property type="entry name" value="Peptidase C15, pyroglutamyl peptidase I-like"/>
    <property type="match status" value="1"/>
</dbReference>
<comment type="catalytic activity">
    <reaction evidence="6">
        <text>Release of an N-terminal pyroglutamyl group from a polypeptide, the second amino acid generally not being Pro.</text>
        <dbReference type="EC" id="3.4.19.3"/>
    </reaction>
</comment>
<dbReference type="CDD" id="cd00501">
    <property type="entry name" value="Peptidase_C15"/>
    <property type="match status" value="1"/>
</dbReference>
<dbReference type="GO" id="GO:0006508">
    <property type="term" value="P:proteolysis"/>
    <property type="evidence" value="ECO:0007669"/>
    <property type="project" value="UniProtKB-KW"/>
</dbReference>
<evidence type="ECO:0000256" key="6">
    <source>
        <dbReference type="PROSITE-ProRule" id="PRU10077"/>
    </source>
</evidence>
<dbReference type="EMBL" id="JACHNA010000001">
    <property type="protein sequence ID" value="MBB4735500.1"/>
    <property type="molecule type" value="Genomic_DNA"/>
</dbReference>
<feature type="active site" evidence="6">
    <location>
        <position position="171"/>
    </location>
</feature>
<keyword evidence="2" id="KW-0963">Cytoplasm</keyword>
<evidence type="ECO:0000256" key="2">
    <source>
        <dbReference type="ARBA" id="ARBA00022490"/>
    </source>
</evidence>
<dbReference type="AlphaFoldDB" id="A0A7W7GNR2"/>
<proteinExistence type="inferred from homology"/>
<dbReference type="EC" id="3.4.19.3" evidence="6"/>
<keyword evidence="3" id="KW-0645">Protease</keyword>
<accession>A0A7W7GNR2</accession>
<dbReference type="InterPro" id="IPR000816">
    <property type="entry name" value="Peptidase_C15"/>
</dbReference>
<keyword evidence="8" id="KW-1185">Reference proteome</keyword>